<reference evidence="4 5" key="1">
    <citation type="submission" date="2020-08" db="EMBL/GenBank/DDBJ databases">
        <title>Bridging the membrane lipid divide: bacteria of the FCB group superphylum have the potential to synthesize archaeal ether lipids.</title>
        <authorList>
            <person name="Villanueva L."/>
            <person name="Von Meijenfeldt F.A.B."/>
            <person name="Westbye A.B."/>
            <person name="Yadav S."/>
            <person name="Hopmans E.C."/>
            <person name="Dutilh B.E."/>
            <person name="Sinninghe Damste J.S."/>
        </authorList>
    </citation>
    <scope>NUCLEOTIDE SEQUENCE [LARGE SCALE GENOMIC DNA]</scope>
    <source>
        <strain evidence="4">NIOZ-UU17</strain>
    </source>
</reference>
<sequence length="215" mass="24105">MDAELPENLFLQKSVRWLFVFVLIGCVSTLALNKKHANIPAAETNKVTIKIIPPPSAAKNLAKTQPEYRPKSVFGKKGEHLLHPIILQTANRYQMDPALVNAIIMAESEYNPRAVSKRGARGLMQLMPATAASLGVKDSFNPEQNLDGGVRYFKRLVKRFDGDVKLALAAYNAGSRNVRLYRGVPPFKATKRYIKKVFLYYQIYKDHMAAATDRA</sequence>
<evidence type="ECO:0000313" key="4">
    <source>
        <dbReference type="EMBL" id="MBC8430616.1"/>
    </source>
</evidence>
<dbReference type="InterPro" id="IPR000189">
    <property type="entry name" value="Transglyc_AS"/>
</dbReference>
<evidence type="ECO:0000313" key="5">
    <source>
        <dbReference type="Proteomes" id="UP000605201"/>
    </source>
</evidence>
<dbReference type="PANTHER" id="PTHR37423">
    <property type="entry name" value="SOLUBLE LYTIC MUREIN TRANSGLYCOSYLASE-RELATED"/>
    <property type="match status" value="1"/>
</dbReference>
<keyword evidence="2" id="KW-0812">Transmembrane</keyword>
<dbReference type="GO" id="GO:0000270">
    <property type="term" value="P:peptidoglycan metabolic process"/>
    <property type="evidence" value="ECO:0007669"/>
    <property type="project" value="InterPro"/>
</dbReference>
<dbReference type="PANTHER" id="PTHR37423:SF2">
    <property type="entry name" value="MEMBRANE-BOUND LYTIC MUREIN TRANSGLYCOSYLASE C"/>
    <property type="match status" value="1"/>
</dbReference>
<keyword evidence="2" id="KW-0472">Membrane</keyword>
<evidence type="ECO:0000259" key="3">
    <source>
        <dbReference type="Pfam" id="PF01464"/>
    </source>
</evidence>
<proteinExistence type="inferred from homology"/>
<dbReference type="SUPFAM" id="SSF53955">
    <property type="entry name" value="Lysozyme-like"/>
    <property type="match status" value="1"/>
</dbReference>
<evidence type="ECO:0000256" key="2">
    <source>
        <dbReference type="SAM" id="Phobius"/>
    </source>
</evidence>
<organism evidence="4 5">
    <name type="scientific">Candidatus Desulfatibia vada</name>
    <dbReference type="NCBI Taxonomy" id="2841696"/>
    <lineage>
        <taxon>Bacteria</taxon>
        <taxon>Pseudomonadati</taxon>
        <taxon>Thermodesulfobacteriota</taxon>
        <taxon>Desulfobacteria</taxon>
        <taxon>Desulfobacterales</taxon>
        <taxon>Desulfobacterales incertae sedis</taxon>
        <taxon>Candidatus Desulfatibia</taxon>
    </lineage>
</organism>
<dbReference type="GO" id="GO:0016020">
    <property type="term" value="C:membrane"/>
    <property type="evidence" value="ECO:0007669"/>
    <property type="project" value="InterPro"/>
</dbReference>
<name>A0A8J6NXN7_9BACT</name>
<comment type="caution">
    <text evidence="4">The sequence shown here is derived from an EMBL/GenBank/DDBJ whole genome shotgun (WGS) entry which is preliminary data.</text>
</comment>
<accession>A0A8J6NXN7</accession>
<dbReference type="CDD" id="cd00254">
    <property type="entry name" value="LT-like"/>
    <property type="match status" value="1"/>
</dbReference>
<comment type="similarity">
    <text evidence="1">Belongs to the transglycosylase Slt family.</text>
</comment>
<feature type="domain" description="Transglycosylase SLT" evidence="3">
    <location>
        <begin position="86"/>
        <end position="188"/>
    </location>
</feature>
<feature type="transmembrane region" description="Helical" evidence="2">
    <location>
        <begin position="15"/>
        <end position="32"/>
    </location>
</feature>
<evidence type="ECO:0000256" key="1">
    <source>
        <dbReference type="ARBA" id="ARBA00007734"/>
    </source>
</evidence>
<dbReference type="Pfam" id="PF01464">
    <property type="entry name" value="SLT"/>
    <property type="match status" value="1"/>
</dbReference>
<dbReference type="Proteomes" id="UP000605201">
    <property type="component" value="Unassembled WGS sequence"/>
</dbReference>
<dbReference type="Gene3D" id="1.10.530.10">
    <property type="match status" value="1"/>
</dbReference>
<dbReference type="InterPro" id="IPR023346">
    <property type="entry name" value="Lysozyme-like_dom_sf"/>
</dbReference>
<dbReference type="AlphaFoldDB" id="A0A8J6NXN7"/>
<dbReference type="PROSITE" id="PS00922">
    <property type="entry name" value="TRANSGLYCOSYLASE"/>
    <property type="match status" value="1"/>
</dbReference>
<protein>
    <submittedName>
        <fullName evidence="4">Lytic transglycosylase domain-containing protein</fullName>
    </submittedName>
</protein>
<dbReference type="InterPro" id="IPR008258">
    <property type="entry name" value="Transglycosylase_SLT_dom_1"/>
</dbReference>
<dbReference type="EMBL" id="JACNIG010000062">
    <property type="protein sequence ID" value="MBC8430616.1"/>
    <property type="molecule type" value="Genomic_DNA"/>
</dbReference>
<dbReference type="GO" id="GO:0008933">
    <property type="term" value="F:peptidoglycan lytic transglycosylase activity"/>
    <property type="evidence" value="ECO:0007669"/>
    <property type="project" value="InterPro"/>
</dbReference>
<keyword evidence="2" id="KW-1133">Transmembrane helix</keyword>
<gene>
    <name evidence="4" type="ORF">H8D96_01730</name>
</gene>